<evidence type="ECO:0000313" key="6">
    <source>
        <dbReference type="EMBL" id="BAL54918.1"/>
    </source>
</evidence>
<sequence length="353" mass="40223">MAKVLHTGDTHIGFRQYGLEERREDFAQAFLQVVQLALDEKVSAVIHAGDLFEDRTPGAEDLLATLQGLFTLKDAGIYFLGIVGNHEQRRGTQWLDLFEELGLAVHLRPDQPFELEGIPIYGLDFSGRREITPPTCLEGVLVCHQLLDAVEPEGELALEQLARCGARIVLMGDYHEYREWRERQDSRETLITYCGSTERWALDETAQRGVNIIDLKSGRLDRRRLKTRDFLYIRADEDPMQRLETTDVRGAVVVVYLESSQWTIAEIEKLGYERGALAVRVRDLRESSVQKVEPSIEIEFGDVEHAVTEALSRKNLSPLAREIDQIIRDLKIADSNVDQEVTALLERAWRAKP</sequence>
<dbReference type="InterPro" id="IPR050535">
    <property type="entry name" value="DNA_Repair-Maintenance_Comp"/>
</dbReference>
<evidence type="ECO:0000313" key="5">
    <source>
        <dbReference type="EMBL" id="BAL52403.1"/>
    </source>
</evidence>
<dbReference type="PANTHER" id="PTHR30337:SF0">
    <property type="entry name" value="NUCLEASE SBCCD SUBUNIT D"/>
    <property type="match status" value="1"/>
</dbReference>
<evidence type="ECO:0000256" key="3">
    <source>
        <dbReference type="ARBA" id="ARBA00022839"/>
    </source>
</evidence>
<proteinExistence type="predicted"/>
<dbReference type="GO" id="GO:0004527">
    <property type="term" value="F:exonuclease activity"/>
    <property type="evidence" value="ECO:0007669"/>
    <property type="project" value="UniProtKB-KW"/>
</dbReference>
<organism evidence="6">
    <name type="scientific">uncultured Acetothermia bacterium</name>
    <dbReference type="NCBI Taxonomy" id="236499"/>
    <lineage>
        <taxon>Bacteria</taxon>
        <taxon>Candidatus Bipolaricaulota</taxon>
        <taxon>environmental samples</taxon>
    </lineage>
</organism>
<dbReference type="InterPro" id="IPR029052">
    <property type="entry name" value="Metallo-depent_PP-like"/>
</dbReference>
<reference evidence="6" key="1">
    <citation type="journal article" date="2005" name="Environ. Microbiol.">
        <title>Genetic and functional properties of uncultivated thermophilic crenarchaeotes from a subsurface gold mine as revealed by analysis of genome fragments.</title>
        <authorList>
            <person name="Nunoura T."/>
            <person name="Hirayama H."/>
            <person name="Takami H."/>
            <person name="Oida H."/>
            <person name="Nishi S."/>
            <person name="Shimamura S."/>
            <person name="Suzuki Y."/>
            <person name="Inagaki F."/>
            <person name="Takai K."/>
            <person name="Nealson K.H."/>
            <person name="Horikoshi K."/>
        </authorList>
    </citation>
    <scope>NUCLEOTIDE SEQUENCE</scope>
</reference>
<dbReference type="InterPro" id="IPR041796">
    <property type="entry name" value="Mre11_N"/>
</dbReference>
<dbReference type="InterPro" id="IPR004843">
    <property type="entry name" value="Calcineurin-like_PHP"/>
</dbReference>
<dbReference type="SUPFAM" id="SSF56300">
    <property type="entry name" value="Metallo-dependent phosphatases"/>
    <property type="match status" value="1"/>
</dbReference>
<dbReference type="AlphaFoldDB" id="H5SFI2"/>
<dbReference type="EMBL" id="AP011627">
    <property type="protein sequence ID" value="BAL52403.1"/>
    <property type="molecule type" value="Genomic_DNA"/>
</dbReference>
<evidence type="ECO:0000256" key="2">
    <source>
        <dbReference type="ARBA" id="ARBA00022801"/>
    </source>
</evidence>
<protein>
    <submittedName>
        <fullName evidence="6">DNA repair exonuclease</fullName>
    </submittedName>
</protein>
<keyword evidence="3 6" id="KW-0269">Exonuclease</keyword>
<reference evidence="6" key="2">
    <citation type="journal article" date="2012" name="PLoS ONE">
        <title>A Deeply Branching Thermophilic Bacterium with an Ancient Acetyl-CoA Pathway Dominates a Subsurface Ecosystem.</title>
        <authorList>
            <person name="Takami H."/>
            <person name="Noguchi H."/>
            <person name="Takaki Y."/>
            <person name="Uchiyama I."/>
            <person name="Toyoda A."/>
            <person name="Nishi S."/>
            <person name="Chee G.-J."/>
            <person name="Arai W."/>
            <person name="Nunoura T."/>
            <person name="Itoh T."/>
            <person name="Hattori M."/>
            <person name="Takai K."/>
        </authorList>
    </citation>
    <scope>NUCLEOTIDE SEQUENCE</scope>
</reference>
<keyword evidence="1" id="KW-0540">Nuclease</keyword>
<evidence type="ECO:0000259" key="4">
    <source>
        <dbReference type="Pfam" id="PF00149"/>
    </source>
</evidence>
<feature type="domain" description="Calcineurin-like phosphoesterase" evidence="4">
    <location>
        <begin position="3"/>
        <end position="101"/>
    </location>
</feature>
<accession>H5SFI2</accession>
<dbReference type="Pfam" id="PF00149">
    <property type="entry name" value="Metallophos"/>
    <property type="match status" value="1"/>
</dbReference>
<dbReference type="PANTHER" id="PTHR30337">
    <property type="entry name" value="COMPONENT OF ATP-DEPENDENT DSDNA EXONUCLEASE"/>
    <property type="match status" value="1"/>
</dbReference>
<gene>
    <name evidence="5" type="ORF">HGMM_F01C04C23</name>
    <name evidence="6" type="ORF">HGMM_F21E10C24</name>
</gene>
<keyword evidence="2" id="KW-0378">Hydrolase</keyword>
<name>H5SFI2_9BACT</name>
<dbReference type="Gene3D" id="3.60.21.10">
    <property type="match status" value="1"/>
</dbReference>
<evidence type="ECO:0000256" key="1">
    <source>
        <dbReference type="ARBA" id="ARBA00022722"/>
    </source>
</evidence>
<dbReference type="CDD" id="cd00840">
    <property type="entry name" value="MPP_Mre11_N"/>
    <property type="match status" value="1"/>
</dbReference>
<dbReference type="EMBL" id="AP011703">
    <property type="protein sequence ID" value="BAL54918.1"/>
    <property type="molecule type" value="Genomic_DNA"/>
</dbReference>